<evidence type="ECO:0000313" key="11">
    <source>
        <dbReference type="Proteomes" id="UP000292927"/>
    </source>
</evidence>
<protein>
    <recommendedName>
        <fullName evidence="9">Endoribonuclease YbeY</fullName>
        <ecNumber evidence="9">3.1.-.-</ecNumber>
    </recommendedName>
</protein>
<dbReference type="EMBL" id="SGXF01000006">
    <property type="protein sequence ID" value="RZS92956.1"/>
    <property type="molecule type" value="Genomic_DNA"/>
</dbReference>
<dbReference type="InterPro" id="IPR023091">
    <property type="entry name" value="MetalPrtase_cat_dom_sf_prd"/>
</dbReference>
<keyword evidence="2 9" id="KW-0690">Ribosome biogenesis</keyword>
<gene>
    <name evidence="9" type="primary">ybeY</name>
    <name evidence="10" type="ORF">EV209_2701</name>
</gene>
<dbReference type="RefSeq" id="WP_130435956.1">
    <property type="nucleotide sequence ID" value="NZ_SGXF01000006.1"/>
</dbReference>
<evidence type="ECO:0000256" key="4">
    <source>
        <dbReference type="ARBA" id="ARBA00022722"/>
    </source>
</evidence>
<dbReference type="InterPro" id="IPR020549">
    <property type="entry name" value="YbeY_CS"/>
</dbReference>
<dbReference type="GO" id="GO:0005737">
    <property type="term" value="C:cytoplasm"/>
    <property type="evidence" value="ECO:0007669"/>
    <property type="project" value="UniProtKB-SubCell"/>
</dbReference>
<evidence type="ECO:0000256" key="7">
    <source>
        <dbReference type="ARBA" id="ARBA00022801"/>
    </source>
</evidence>
<dbReference type="HAMAP" id="MF_00009">
    <property type="entry name" value="Endoribonucl_YbeY"/>
    <property type="match status" value="1"/>
</dbReference>
<keyword evidence="5 9" id="KW-0479">Metal-binding</keyword>
<evidence type="ECO:0000256" key="1">
    <source>
        <dbReference type="ARBA" id="ARBA00010875"/>
    </source>
</evidence>
<keyword evidence="8 9" id="KW-0862">Zinc</keyword>
<dbReference type="NCBIfam" id="TIGR00043">
    <property type="entry name" value="rRNA maturation RNase YbeY"/>
    <property type="match status" value="1"/>
</dbReference>
<comment type="caution">
    <text evidence="10">The sequence shown here is derived from an EMBL/GenBank/DDBJ whole genome shotgun (WGS) entry which is preliminary data.</text>
</comment>
<comment type="cofactor">
    <cofactor evidence="9">
        <name>Zn(2+)</name>
        <dbReference type="ChEBI" id="CHEBI:29105"/>
    </cofactor>
    <text evidence="9">Binds 1 zinc ion.</text>
</comment>
<keyword evidence="9" id="KW-0963">Cytoplasm</keyword>
<dbReference type="PROSITE" id="PS01306">
    <property type="entry name" value="UPF0054"/>
    <property type="match status" value="1"/>
</dbReference>
<dbReference type="OrthoDB" id="9807740at2"/>
<keyword evidence="11" id="KW-1185">Reference proteome</keyword>
<feature type="binding site" evidence="9">
    <location>
        <position position="136"/>
    </location>
    <ligand>
        <name>Zn(2+)</name>
        <dbReference type="ChEBI" id="CHEBI:29105"/>
        <note>catalytic</note>
    </ligand>
</feature>
<evidence type="ECO:0000256" key="8">
    <source>
        <dbReference type="ARBA" id="ARBA00022833"/>
    </source>
</evidence>
<name>A0A4Q7NZN2_9FIRM</name>
<dbReference type="SUPFAM" id="SSF55486">
    <property type="entry name" value="Metalloproteases ('zincins'), catalytic domain"/>
    <property type="match status" value="1"/>
</dbReference>
<feature type="binding site" evidence="9">
    <location>
        <position position="132"/>
    </location>
    <ligand>
        <name>Zn(2+)</name>
        <dbReference type="ChEBI" id="CHEBI:29105"/>
        <note>catalytic</note>
    </ligand>
</feature>
<comment type="similarity">
    <text evidence="1 9">Belongs to the endoribonuclease YbeY family.</text>
</comment>
<organism evidence="10 11">
    <name type="scientific">Cuneatibacter caecimuris</name>
    <dbReference type="NCBI Taxonomy" id="1796618"/>
    <lineage>
        <taxon>Bacteria</taxon>
        <taxon>Bacillati</taxon>
        <taxon>Bacillota</taxon>
        <taxon>Clostridia</taxon>
        <taxon>Lachnospirales</taxon>
        <taxon>Lachnospiraceae</taxon>
        <taxon>Cuneatibacter</taxon>
    </lineage>
</organism>
<dbReference type="GO" id="GO:0004222">
    <property type="term" value="F:metalloendopeptidase activity"/>
    <property type="evidence" value="ECO:0007669"/>
    <property type="project" value="InterPro"/>
</dbReference>
<evidence type="ECO:0000256" key="2">
    <source>
        <dbReference type="ARBA" id="ARBA00022517"/>
    </source>
</evidence>
<feature type="binding site" evidence="9">
    <location>
        <position position="142"/>
    </location>
    <ligand>
        <name>Zn(2+)</name>
        <dbReference type="ChEBI" id="CHEBI:29105"/>
        <note>catalytic</note>
    </ligand>
</feature>
<evidence type="ECO:0000256" key="5">
    <source>
        <dbReference type="ARBA" id="ARBA00022723"/>
    </source>
</evidence>
<comment type="subcellular location">
    <subcellularLocation>
        <location evidence="9">Cytoplasm</location>
    </subcellularLocation>
</comment>
<dbReference type="GO" id="GO:0006364">
    <property type="term" value="P:rRNA processing"/>
    <property type="evidence" value="ECO:0007669"/>
    <property type="project" value="UniProtKB-UniRule"/>
</dbReference>
<dbReference type="AlphaFoldDB" id="A0A4Q7NZN2"/>
<dbReference type="Gene3D" id="3.40.390.30">
    <property type="entry name" value="Metalloproteases ('zincins'), catalytic domain"/>
    <property type="match status" value="1"/>
</dbReference>
<evidence type="ECO:0000313" key="10">
    <source>
        <dbReference type="EMBL" id="RZS92956.1"/>
    </source>
</evidence>
<keyword evidence="4 9" id="KW-0540">Nuclease</keyword>
<evidence type="ECO:0000256" key="9">
    <source>
        <dbReference type="HAMAP-Rule" id="MF_00009"/>
    </source>
</evidence>
<comment type="function">
    <text evidence="9">Single strand-specific metallo-endoribonuclease involved in late-stage 70S ribosome quality control and in maturation of the 3' terminus of the 16S rRNA.</text>
</comment>
<dbReference type="EC" id="3.1.-.-" evidence="9"/>
<dbReference type="GO" id="GO:0004521">
    <property type="term" value="F:RNA endonuclease activity"/>
    <property type="evidence" value="ECO:0007669"/>
    <property type="project" value="UniProtKB-UniRule"/>
</dbReference>
<sequence>MTVSIEYETEKELGVEDADLLIRTVAEAALEYEQCPYEAEISVLVTDNPSIQEINRENRGIDAPTDVLSFPMLEFESPADFSKVEEEGFDVCNPDTGELLLGDIVLSVDKICSQAEEYGHSRKRELAFLVAHSMLHLMGYDHMEEEERAVMEQRQEAVLQNLGITR</sequence>
<reference evidence="10 11" key="1">
    <citation type="submission" date="2019-02" db="EMBL/GenBank/DDBJ databases">
        <title>Genomic Encyclopedia of Type Strains, Phase IV (KMG-IV): sequencing the most valuable type-strain genomes for metagenomic binning, comparative biology and taxonomic classification.</title>
        <authorList>
            <person name="Goeker M."/>
        </authorList>
    </citation>
    <scope>NUCLEOTIDE SEQUENCE [LARGE SCALE GENOMIC DNA]</scope>
    <source>
        <strain evidence="10 11">DSM 29486</strain>
    </source>
</reference>
<keyword evidence="7 9" id="KW-0378">Hydrolase</keyword>
<proteinExistence type="inferred from homology"/>
<dbReference type="Pfam" id="PF02130">
    <property type="entry name" value="YbeY"/>
    <property type="match status" value="1"/>
</dbReference>
<dbReference type="GO" id="GO:0008270">
    <property type="term" value="F:zinc ion binding"/>
    <property type="evidence" value="ECO:0007669"/>
    <property type="project" value="UniProtKB-UniRule"/>
</dbReference>
<evidence type="ECO:0000256" key="6">
    <source>
        <dbReference type="ARBA" id="ARBA00022759"/>
    </source>
</evidence>
<keyword evidence="3 9" id="KW-0698">rRNA processing</keyword>
<keyword evidence="6 9" id="KW-0255">Endonuclease</keyword>
<evidence type="ECO:0000256" key="3">
    <source>
        <dbReference type="ARBA" id="ARBA00022552"/>
    </source>
</evidence>
<dbReference type="Proteomes" id="UP000292927">
    <property type="component" value="Unassembled WGS sequence"/>
</dbReference>
<dbReference type="InterPro" id="IPR002036">
    <property type="entry name" value="YbeY"/>
</dbReference>
<dbReference type="PANTHER" id="PTHR46986:SF1">
    <property type="entry name" value="ENDORIBONUCLEASE YBEY, CHLOROPLASTIC"/>
    <property type="match status" value="1"/>
</dbReference>
<dbReference type="PANTHER" id="PTHR46986">
    <property type="entry name" value="ENDORIBONUCLEASE YBEY, CHLOROPLASTIC"/>
    <property type="match status" value="1"/>
</dbReference>
<accession>A0A4Q7NZN2</accession>